<organism evidence="2 3">
    <name type="scientific">Scheffersomyces spartinae</name>
    <dbReference type="NCBI Taxonomy" id="45513"/>
    <lineage>
        <taxon>Eukaryota</taxon>
        <taxon>Fungi</taxon>
        <taxon>Dikarya</taxon>
        <taxon>Ascomycota</taxon>
        <taxon>Saccharomycotina</taxon>
        <taxon>Pichiomycetes</taxon>
        <taxon>Debaryomycetaceae</taxon>
        <taxon>Scheffersomyces</taxon>
    </lineage>
</organism>
<evidence type="ECO:0000313" key="2">
    <source>
        <dbReference type="EMBL" id="KAG7192472.1"/>
    </source>
</evidence>
<feature type="compositionally biased region" description="Basic and acidic residues" evidence="1">
    <location>
        <begin position="731"/>
        <end position="753"/>
    </location>
</feature>
<feature type="compositionally biased region" description="Basic and acidic residues" evidence="1">
    <location>
        <begin position="876"/>
        <end position="893"/>
    </location>
</feature>
<comment type="caution">
    <text evidence="2">The sequence shown here is derived from an EMBL/GenBank/DDBJ whole genome shotgun (WGS) entry which is preliminary data.</text>
</comment>
<dbReference type="GeneID" id="66115247"/>
<evidence type="ECO:0000256" key="1">
    <source>
        <dbReference type="SAM" id="MobiDB-lite"/>
    </source>
</evidence>
<dbReference type="AlphaFoldDB" id="A0A9P7V754"/>
<feature type="compositionally biased region" description="Polar residues" evidence="1">
    <location>
        <begin position="952"/>
        <end position="981"/>
    </location>
</feature>
<feature type="compositionally biased region" description="Polar residues" evidence="1">
    <location>
        <begin position="50"/>
        <end position="67"/>
    </location>
</feature>
<evidence type="ECO:0000313" key="3">
    <source>
        <dbReference type="Proteomes" id="UP000790833"/>
    </source>
</evidence>
<feature type="region of interest" description="Disordered" evidence="1">
    <location>
        <begin position="647"/>
        <end position="708"/>
    </location>
</feature>
<dbReference type="RefSeq" id="XP_043048022.1">
    <property type="nucleotide sequence ID" value="XM_043192654.1"/>
</dbReference>
<feature type="compositionally biased region" description="Basic and acidic residues" evidence="1">
    <location>
        <begin position="591"/>
        <end position="623"/>
    </location>
</feature>
<feature type="compositionally biased region" description="Polar residues" evidence="1">
    <location>
        <begin position="786"/>
        <end position="800"/>
    </location>
</feature>
<feature type="region of interest" description="Disordered" evidence="1">
    <location>
        <begin position="50"/>
        <end position="75"/>
    </location>
</feature>
<feature type="compositionally biased region" description="Basic and acidic residues" evidence="1">
    <location>
        <begin position="776"/>
        <end position="785"/>
    </location>
</feature>
<feature type="compositionally biased region" description="Polar residues" evidence="1">
    <location>
        <begin position="918"/>
        <end position="934"/>
    </location>
</feature>
<feature type="compositionally biased region" description="Basic and acidic residues" evidence="1">
    <location>
        <begin position="935"/>
        <end position="946"/>
    </location>
</feature>
<feature type="compositionally biased region" description="Low complexity" evidence="1">
    <location>
        <begin position="512"/>
        <end position="531"/>
    </location>
</feature>
<feature type="region of interest" description="Disordered" evidence="1">
    <location>
        <begin position="1049"/>
        <end position="1081"/>
    </location>
</feature>
<feature type="region of interest" description="Disordered" evidence="1">
    <location>
        <begin position="727"/>
        <end position="756"/>
    </location>
</feature>
<feature type="region of interest" description="Disordered" evidence="1">
    <location>
        <begin position="483"/>
        <end position="623"/>
    </location>
</feature>
<feature type="region of interest" description="Disordered" evidence="1">
    <location>
        <begin position="252"/>
        <end position="289"/>
    </location>
</feature>
<feature type="compositionally biased region" description="Polar residues" evidence="1">
    <location>
        <begin position="497"/>
        <end position="506"/>
    </location>
</feature>
<gene>
    <name evidence="2" type="ORF">KQ657_001873</name>
</gene>
<proteinExistence type="predicted"/>
<keyword evidence="3" id="KW-1185">Reference proteome</keyword>
<feature type="compositionally biased region" description="Polar residues" evidence="1">
    <location>
        <begin position="834"/>
        <end position="845"/>
    </location>
</feature>
<feature type="region of interest" description="Disordered" evidence="1">
    <location>
        <begin position="824"/>
        <end position="1000"/>
    </location>
</feature>
<reference evidence="2" key="1">
    <citation type="submission" date="2021-03" db="EMBL/GenBank/DDBJ databases">
        <authorList>
            <person name="Palmer J.M."/>
        </authorList>
    </citation>
    <scope>NUCLEOTIDE SEQUENCE</scope>
    <source>
        <strain evidence="2">ARV_011</strain>
    </source>
</reference>
<accession>A0A9P7V754</accession>
<feature type="compositionally biased region" description="Basic and acidic residues" evidence="1">
    <location>
        <begin position="1049"/>
        <end position="1059"/>
    </location>
</feature>
<feature type="region of interest" description="Disordered" evidence="1">
    <location>
        <begin position="772"/>
        <end position="807"/>
    </location>
</feature>
<feature type="compositionally biased region" description="Polar residues" evidence="1">
    <location>
        <begin position="1066"/>
        <end position="1075"/>
    </location>
</feature>
<feature type="region of interest" description="Disordered" evidence="1">
    <location>
        <begin position="317"/>
        <end position="398"/>
    </location>
</feature>
<sequence length="1097" mass="120587">MVSFFTRRKRNDGFKGFSRYHDEIERYISSSAAAAAAAVKLHSPNTTLFPNIPNRTASLNRNSTPYSNGGGGQNRTNSLRTYSYHPGASYVAGQPLQKSTPAPPSPRVIPRRYNSLTNATKRLNSLSSQNSNLRRHSIDELGPELIGEDEEVTITTQTTEVVDALGRTQSITTRTIKQLPDGSNIIETTTKSVSRGGSRTSSLRADSLMGGRQNANTNLTIIDEDLQDFDYNYQLDNPKLAAAVPLVLNHNHQEPPTTSLSNPISSPPILSPKLVPPPPILKDSPQQQQIIERSSSLVLNGSNKPLKLIMKHRLQDAESEPDYADARDSFAPSTSPGAINKEEFSPPPPPAVIQHPYKSLSNSPTSPLLPSKKVAAVQDSQARNNHWGSSHETASQLSGSNSIKFNEVVETIAYTPDAAERENDYFNSAQHQPPPAHNNKVQHEKRKQLTDDEMYLVAIEAAKRKVYGDRAADELVLLPSNGPHFKTSLRSPPPLKSPTSPQSPRSGYNAVISTSSPTAISATSPAFASTSEPIADDVTLSSSTHKAMPKKSKANQGVPKDYQYKSHNKPLSAHTLRGSENIVEQKVVAKQQEKEKKEVEKNERNLQKKQQKDDAKKQKLAAKELARQKKLEAKALKKPHKGFLFFRKSSMDSSSEQSNHRVSTDTNTTSALGDTTFESSMKSHDTSIPITSPPQKGPVYAAETNGEHTSDISRSVFAVIDNYNSESIPTIKEESKSTSDRNKVNSLDVDKNEGLGLGLPYEFQKTNTIHQASAESNEKHGEQHVSKQAGQEINTIQNDELATDADHKQVPKEIELHLKDVDTEMEHADVDTKVNGSQKSSNSSAPYEVGMQELSDEVEAPGTYKEDIETGSLHSIEVDHERDDRGKDDHEVLSSESIKNIANTTPDNSVLDGKPGSKKNTNLLSTAIASTKTESSPDKHEDHGINEDIAPSTKTITNVSMSEEATDDLPSNVNGENSASSDVYRDLQEEPVDTPVMSDVVNESYGSVTPDISQNIRESGHFIELIDFDESQPEDNNEEDDRTIEQGVDVKTKEHEKTVLEPPNHGISTLENQKQAPKKKGKFRMHVLKYFVNGYDK</sequence>
<name>A0A9P7V754_9ASCO</name>
<feature type="compositionally biased region" description="Polar residues" evidence="1">
    <location>
        <begin position="664"/>
        <end position="690"/>
    </location>
</feature>
<feature type="compositionally biased region" description="Polar residues" evidence="1">
    <location>
        <begin position="894"/>
        <end position="908"/>
    </location>
</feature>
<feature type="compositionally biased region" description="Low complexity" evidence="1">
    <location>
        <begin position="358"/>
        <end position="373"/>
    </location>
</feature>
<feature type="compositionally biased region" description="Polar residues" evidence="1">
    <location>
        <begin position="378"/>
        <end position="398"/>
    </location>
</feature>
<feature type="compositionally biased region" description="Pro residues" evidence="1">
    <location>
        <begin position="265"/>
        <end position="280"/>
    </location>
</feature>
<dbReference type="Proteomes" id="UP000790833">
    <property type="component" value="Unassembled WGS sequence"/>
</dbReference>
<feature type="compositionally biased region" description="Low complexity" evidence="1">
    <location>
        <begin position="255"/>
        <end position="264"/>
    </location>
</feature>
<dbReference type="OrthoDB" id="4096741at2759"/>
<dbReference type="EMBL" id="JAHMUF010000018">
    <property type="protein sequence ID" value="KAG7192472.1"/>
    <property type="molecule type" value="Genomic_DNA"/>
</dbReference>
<protein>
    <submittedName>
        <fullName evidence="2">Uncharacterized protein</fullName>
    </submittedName>
</protein>